<organism evidence="2 3">
    <name type="scientific">Rhizopus oryzae</name>
    <name type="common">Mucormycosis agent</name>
    <name type="synonym">Rhizopus arrhizus var. delemar</name>
    <dbReference type="NCBI Taxonomy" id="64495"/>
    <lineage>
        <taxon>Eukaryota</taxon>
        <taxon>Fungi</taxon>
        <taxon>Fungi incertae sedis</taxon>
        <taxon>Mucoromycota</taxon>
        <taxon>Mucoromycotina</taxon>
        <taxon>Mucoromycetes</taxon>
        <taxon>Mucorales</taxon>
        <taxon>Mucorineae</taxon>
        <taxon>Rhizopodaceae</taxon>
        <taxon>Rhizopus</taxon>
    </lineage>
</organism>
<protein>
    <submittedName>
        <fullName evidence="2">Uncharacterized protein</fullName>
    </submittedName>
</protein>
<reference evidence="2" key="1">
    <citation type="journal article" date="2020" name="Microb. Genom.">
        <title>Genetic diversity of clinical and environmental Mucorales isolates obtained from an investigation of mucormycosis cases among solid organ transplant recipients.</title>
        <authorList>
            <person name="Nguyen M.H."/>
            <person name="Kaul D."/>
            <person name="Muto C."/>
            <person name="Cheng S.J."/>
            <person name="Richter R.A."/>
            <person name="Bruno V.M."/>
            <person name="Liu G."/>
            <person name="Beyhan S."/>
            <person name="Sundermann A.J."/>
            <person name="Mounaud S."/>
            <person name="Pasculle A.W."/>
            <person name="Nierman W.C."/>
            <person name="Driscoll E."/>
            <person name="Cumbie R."/>
            <person name="Clancy C.J."/>
            <person name="Dupont C.L."/>
        </authorList>
    </citation>
    <scope>NUCLEOTIDE SEQUENCE</scope>
    <source>
        <strain evidence="2">GL16</strain>
    </source>
</reference>
<dbReference type="Gene3D" id="1.10.10.850">
    <property type="match status" value="1"/>
</dbReference>
<sequence>MLPSPSYPTVYFSLHLIVLIFKPRNAGLSNKTNRSPSHAFDPVQVNPMAPHFDTVDVSGWHGITAVMKLTTILVEQGQAIDWIVVDTVLSWFARTDAEAATLVATNVDSRDHELIVDITNPNIKPLVTALHEVDPRGLTCAPIQTVDDDWTSDVFSTAAMDKGVTENQLKS</sequence>
<evidence type="ECO:0000256" key="1">
    <source>
        <dbReference type="ARBA" id="ARBA00023239"/>
    </source>
</evidence>
<dbReference type="GO" id="GO:0019752">
    <property type="term" value="P:carboxylic acid metabolic process"/>
    <property type="evidence" value="ECO:0007669"/>
    <property type="project" value="InterPro"/>
</dbReference>
<proteinExistence type="predicted"/>
<dbReference type="Gene3D" id="3.20.20.60">
    <property type="entry name" value="Phosphoenolpyruvate-binding domains"/>
    <property type="match status" value="1"/>
</dbReference>
<evidence type="ECO:0000313" key="3">
    <source>
        <dbReference type="Proteomes" id="UP000717996"/>
    </source>
</evidence>
<dbReference type="Pfam" id="PF00463">
    <property type="entry name" value="ICL"/>
    <property type="match status" value="1"/>
</dbReference>
<dbReference type="InterPro" id="IPR006254">
    <property type="entry name" value="Isocitrate_lyase"/>
</dbReference>
<keyword evidence="1" id="KW-0456">Lyase</keyword>
<evidence type="ECO:0000313" key="2">
    <source>
        <dbReference type="EMBL" id="KAG1548184.1"/>
    </source>
</evidence>
<name>A0A9P6YGZ6_RHIOR</name>
<dbReference type="Proteomes" id="UP000717996">
    <property type="component" value="Unassembled WGS sequence"/>
</dbReference>
<dbReference type="GO" id="GO:0004451">
    <property type="term" value="F:isocitrate lyase activity"/>
    <property type="evidence" value="ECO:0007669"/>
    <property type="project" value="InterPro"/>
</dbReference>
<dbReference type="EMBL" id="JAANIT010000392">
    <property type="protein sequence ID" value="KAG1548184.1"/>
    <property type="molecule type" value="Genomic_DNA"/>
</dbReference>
<accession>A0A9P6YGZ6</accession>
<dbReference type="AlphaFoldDB" id="A0A9P6YGZ6"/>
<dbReference type="InterPro" id="IPR040442">
    <property type="entry name" value="Pyrv_kinase-like_dom_sf"/>
</dbReference>
<gene>
    <name evidence="2" type="ORF">G6F51_003811</name>
</gene>
<comment type="caution">
    <text evidence="2">The sequence shown here is derived from an EMBL/GenBank/DDBJ whole genome shotgun (WGS) entry which is preliminary data.</text>
</comment>